<protein>
    <recommendedName>
        <fullName evidence="10 11">Chaperone protein DnaJ</fullName>
    </recommendedName>
</protein>
<dbReference type="HAMAP" id="MF_01152">
    <property type="entry name" value="DnaJ"/>
    <property type="match status" value="1"/>
</dbReference>
<dbReference type="SUPFAM" id="SSF49493">
    <property type="entry name" value="HSP40/DnaJ peptide-binding domain"/>
    <property type="match status" value="2"/>
</dbReference>
<keyword evidence="6 11" id="KW-0862">Zinc</keyword>
<dbReference type="Gene3D" id="2.10.230.10">
    <property type="entry name" value="Heat shock protein DnaJ, cysteine-rich domain"/>
    <property type="match status" value="1"/>
</dbReference>
<dbReference type="InterPro" id="IPR018253">
    <property type="entry name" value="DnaJ_domain_CS"/>
</dbReference>
<feature type="binding site" evidence="11">
    <location>
        <position position="158"/>
    </location>
    <ligand>
        <name>Zn(2+)</name>
        <dbReference type="ChEBI" id="CHEBI:29105"/>
        <label>2</label>
    </ligand>
</feature>
<feature type="binding site" evidence="11">
    <location>
        <position position="144"/>
    </location>
    <ligand>
        <name>Zn(2+)</name>
        <dbReference type="ChEBI" id="CHEBI:29105"/>
        <label>1</label>
    </ligand>
</feature>
<dbReference type="CDD" id="cd10747">
    <property type="entry name" value="DnaJ_C"/>
    <property type="match status" value="1"/>
</dbReference>
<dbReference type="Pfam" id="PF01556">
    <property type="entry name" value="DnaJ_C"/>
    <property type="match status" value="1"/>
</dbReference>
<evidence type="ECO:0000256" key="9">
    <source>
        <dbReference type="ARBA" id="ARBA00061004"/>
    </source>
</evidence>
<dbReference type="NCBIfam" id="NF008035">
    <property type="entry name" value="PRK10767.1"/>
    <property type="match status" value="1"/>
</dbReference>
<dbReference type="CDD" id="cd10719">
    <property type="entry name" value="DnaJ_zf"/>
    <property type="match status" value="1"/>
</dbReference>
<evidence type="ECO:0000256" key="1">
    <source>
        <dbReference type="ARBA" id="ARBA00022490"/>
    </source>
</evidence>
<dbReference type="SUPFAM" id="SSF46565">
    <property type="entry name" value="Chaperone J-domain"/>
    <property type="match status" value="1"/>
</dbReference>
<comment type="function">
    <text evidence="11">Participates actively in the response to hyperosmotic and heat shock by preventing the aggregation of stress-denatured proteins and by disaggregating proteins, also in an autonomous, DnaK-independent fashion. Unfolded proteins bind initially to DnaJ; upon interaction with the DnaJ-bound protein, DnaK hydrolyzes its bound ATP, resulting in the formation of a stable complex. GrpE releases ADP from DnaK; ATP binding to DnaK triggers the release of the substrate protein, thus completing the reaction cycle. Several rounds of ATP-dependent interactions between DnaJ, DnaK and GrpE are required for fully efficient folding. Also involved, together with DnaK and GrpE, in the DNA replication of plasmids through activation of initiation proteins.</text>
</comment>
<dbReference type="PROSITE" id="PS00636">
    <property type="entry name" value="DNAJ_1"/>
    <property type="match status" value="1"/>
</dbReference>
<evidence type="ECO:0000256" key="12">
    <source>
        <dbReference type="PROSITE-ProRule" id="PRU00546"/>
    </source>
</evidence>
<dbReference type="SMART" id="SM00271">
    <property type="entry name" value="DnaJ"/>
    <property type="match status" value="1"/>
</dbReference>
<dbReference type="EMBL" id="CACRSM010000002">
    <property type="protein sequence ID" value="VYS94168.1"/>
    <property type="molecule type" value="Genomic_DNA"/>
</dbReference>
<reference evidence="15" key="1">
    <citation type="submission" date="2019-11" db="EMBL/GenBank/DDBJ databases">
        <authorList>
            <person name="Feng L."/>
        </authorList>
    </citation>
    <scope>NUCLEOTIDE SEQUENCE</scope>
    <source>
        <strain evidence="15">AodontolyticusLFYP35</strain>
    </source>
</reference>
<dbReference type="GO" id="GO:0008270">
    <property type="term" value="F:zinc ion binding"/>
    <property type="evidence" value="ECO:0007669"/>
    <property type="project" value="UniProtKB-UniRule"/>
</dbReference>
<proteinExistence type="inferred from homology"/>
<dbReference type="GO" id="GO:0031072">
    <property type="term" value="F:heat shock protein binding"/>
    <property type="evidence" value="ECO:0007669"/>
    <property type="project" value="InterPro"/>
</dbReference>
<keyword evidence="1 11" id="KW-0963">Cytoplasm</keyword>
<dbReference type="AlphaFoldDB" id="A0A6N2SNM2"/>
<organism evidence="15">
    <name type="scientific">Schaalia odontolytica</name>
    <dbReference type="NCBI Taxonomy" id="1660"/>
    <lineage>
        <taxon>Bacteria</taxon>
        <taxon>Bacillati</taxon>
        <taxon>Actinomycetota</taxon>
        <taxon>Actinomycetes</taxon>
        <taxon>Actinomycetales</taxon>
        <taxon>Actinomycetaceae</taxon>
        <taxon>Schaalia</taxon>
    </lineage>
</organism>
<feature type="zinc finger region" description="CR-type" evidence="12">
    <location>
        <begin position="128"/>
        <end position="210"/>
    </location>
</feature>
<comment type="caution">
    <text evidence="11">Lacks conserved residue(s) required for the propagation of feature annotation.</text>
</comment>
<dbReference type="InterPro" id="IPR036410">
    <property type="entry name" value="HSP_DnaJ_Cys-rich_dom_sf"/>
</dbReference>
<gene>
    <name evidence="15" type="primary">dnaJ_2</name>
    <name evidence="11" type="synonym">dnaJ</name>
    <name evidence="15" type="ORF">AOLFYP35_00921</name>
</gene>
<dbReference type="FunFam" id="2.60.260.20:FF:000005">
    <property type="entry name" value="Chaperone protein dnaJ 1, mitochondrial"/>
    <property type="match status" value="1"/>
</dbReference>
<keyword evidence="4 11" id="KW-0677">Repeat</keyword>
<dbReference type="Pfam" id="PF00684">
    <property type="entry name" value="DnaJ_CXXCXGXG"/>
    <property type="match status" value="1"/>
</dbReference>
<comment type="subunit">
    <text evidence="11">Homodimer.</text>
</comment>
<dbReference type="Gene3D" id="1.10.287.110">
    <property type="entry name" value="DnaJ domain"/>
    <property type="match status" value="1"/>
</dbReference>
<dbReference type="GO" id="GO:0005737">
    <property type="term" value="C:cytoplasm"/>
    <property type="evidence" value="ECO:0007669"/>
    <property type="project" value="UniProtKB-SubCell"/>
</dbReference>
<dbReference type="GO" id="GO:0009408">
    <property type="term" value="P:response to heat"/>
    <property type="evidence" value="ECO:0007669"/>
    <property type="project" value="InterPro"/>
</dbReference>
<feature type="binding site" evidence="11">
    <location>
        <position position="187"/>
    </location>
    <ligand>
        <name>Zn(2+)</name>
        <dbReference type="ChEBI" id="CHEBI:29105"/>
        <label>2</label>
    </ligand>
</feature>
<feature type="binding site" evidence="11">
    <location>
        <position position="141"/>
    </location>
    <ligand>
        <name>Zn(2+)</name>
        <dbReference type="ChEBI" id="CHEBI:29105"/>
        <label>1</label>
    </ligand>
</feature>
<dbReference type="InterPro" id="IPR008971">
    <property type="entry name" value="HSP40/DnaJ_pept-bd"/>
</dbReference>
<feature type="binding site" evidence="11">
    <location>
        <position position="201"/>
    </location>
    <ligand>
        <name>Zn(2+)</name>
        <dbReference type="ChEBI" id="CHEBI:29105"/>
        <label>1</label>
    </ligand>
</feature>
<evidence type="ECO:0000256" key="2">
    <source>
        <dbReference type="ARBA" id="ARBA00022705"/>
    </source>
</evidence>
<dbReference type="Pfam" id="PF00226">
    <property type="entry name" value="DnaJ"/>
    <property type="match status" value="1"/>
</dbReference>
<name>A0A6N2SNM2_9ACTO</name>
<dbReference type="InterPro" id="IPR001623">
    <property type="entry name" value="DnaJ_domain"/>
</dbReference>
<dbReference type="InterPro" id="IPR002939">
    <property type="entry name" value="DnaJ_C"/>
</dbReference>
<dbReference type="PRINTS" id="PR00625">
    <property type="entry name" value="JDOMAIN"/>
</dbReference>
<evidence type="ECO:0000256" key="11">
    <source>
        <dbReference type="HAMAP-Rule" id="MF_01152"/>
    </source>
</evidence>
<dbReference type="GO" id="GO:0042026">
    <property type="term" value="P:protein refolding"/>
    <property type="evidence" value="ECO:0007669"/>
    <property type="project" value="TreeGrafter"/>
</dbReference>
<dbReference type="SUPFAM" id="SSF57938">
    <property type="entry name" value="DnaJ/Hsp40 cysteine-rich domain"/>
    <property type="match status" value="1"/>
</dbReference>
<keyword evidence="5 11" id="KW-0863">Zinc-finger</keyword>
<evidence type="ECO:0000256" key="8">
    <source>
        <dbReference type="ARBA" id="ARBA00023186"/>
    </source>
</evidence>
<feature type="binding site" evidence="11">
    <location>
        <position position="161"/>
    </location>
    <ligand>
        <name>Zn(2+)</name>
        <dbReference type="ChEBI" id="CHEBI:29105"/>
        <label>2</label>
    </ligand>
</feature>
<evidence type="ECO:0000256" key="10">
    <source>
        <dbReference type="ARBA" id="ARBA00067609"/>
    </source>
</evidence>
<evidence type="ECO:0000256" key="6">
    <source>
        <dbReference type="ARBA" id="ARBA00022833"/>
    </source>
</evidence>
<dbReference type="PROSITE" id="PS51188">
    <property type="entry name" value="ZF_CR"/>
    <property type="match status" value="1"/>
</dbReference>
<evidence type="ECO:0000259" key="13">
    <source>
        <dbReference type="PROSITE" id="PS50076"/>
    </source>
</evidence>
<feature type="binding site" evidence="11">
    <location>
        <position position="198"/>
    </location>
    <ligand>
        <name>Zn(2+)</name>
        <dbReference type="ChEBI" id="CHEBI:29105"/>
        <label>1</label>
    </ligand>
</feature>
<evidence type="ECO:0000256" key="7">
    <source>
        <dbReference type="ARBA" id="ARBA00023016"/>
    </source>
</evidence>
<dbReference type="CDD" id="cd06257">
    <property type="entry name" value="DnaJ"/>
    <property type="match status" value="1"/>
</dbReference>
<dbReference type="PANTHER" id="PTHR43096:SF48">
    <property type="entry name" value="CHAPERONE PROTEIN DNAJ"/>
    <property type="match status" value="1"/>
</dbReference>
<evidence type="ECO:0000259" key="14">
    <source>
        <dbReference type="PROSITE" id="PS51188"/>
    </source>
</evidence>
<dbReference type="FunFam" id="2.10.230.10:FF:000002">
    <property type="entry name" value="Molecular chaperone DnaJ"/>
    <property type="match status" value="1"/>
</dbReference>
<dbReference type="GO" id="GO:0005524">
    <property type="term" value="F:ATP binding"/>
    <property type="evidence" value="ECO:0007669"/>
    <property type="project" value="InterPro"/>
</dbReference>
<dbReference type="InterPro" id="IPR012724">
    <property type="entry name" value="DnaJ"/>
</dbReference>
<evidence type="ECO:0000256" key="5">
    <source>
        <dbReference type="ARBA" id="ARBA00022771"/>
    </source>
</evidence>
<comment type="subcellular location">
    <subcellularLocation>
        <location evidence="11">Cytoplasm</location>
    </subcellularLocation>
</comment>
<evidence type="ECO:0000256" key="4">
    <source>
        <dbReference type="ARBA" id="ARBA00022737"/>
    </source>
</evidence>
<keyword evidence="3 11" id="KW-0479">Metal-binding</keyword>
<sequence length="373" mass="40074">MNDDYYAILGVSRDADQSEIKKAYRKKARETHPDYGGDEEAFKAVSVAYETLSDPEKRRMYDIGGPDAARGGGGYGAESFDFGDILTTMFGGAFGGGFGGNQGPASRTRQGRDQLTQVSITLKDAAFGAHQQISLNTYVTCEVCHGAMCEPGTEAVTCTTCKGQGYSIQQQRTMLGTMQTQVPCPSCQGYGTVIEHPCHECSGQGRVRAHRTLTIDIPAGAGDGMRLRLSGQGEAGPGGGPNGDLYVDIVEKRDPTFSRQGDDLYMTVTVPMTAAALGSTFELETLDGAQSVTIQPGTQPGDEVRLDGLGVGHLQRPGRGDLHVAINVEIPRKLDDRSRELLEELSQVRGEESVRPEKRGSSFFDKLRETFGA</sequence>
<keyword evidence="2 11" id="KW-0235">DNA replication</keyword>
<dbReference type="GO" id="GO:0051082">
    <property type="term" value="F:unfolded protein binding"/>
    <property type="evidence" value="ECO:0007669"/>
    <property type="project" value="UniProtKB-UniRule"/>
</dbReference>
<feature type="domain" description="CR-type" evidence="14">
    <location>
        <begin position="128"/>
        <end position="210"/>
    </location>
</feature>
<dbReference type="InterPro" id="IPR036869">
    <property type="entry name" value="J_dom_sf"/>
</dbReference>
<evidence type="ECO:0000256" key="3">
    <source>
        <dbReference type="ARBA" id="ARBA00022723"/>
    </source>
</evidence>
<dbReference type="PROSITE" id="PS50076">
    <property type="entry name" value="DNAJ_2"/>
    <property type="match status" value="1"/>
</dbReference>
<dbReference type="PANTHER" id="PTHR43096">
    <property type="entry name" value="DNAJ HOMOLOG 1, MITOCHONDRIAL-RELATED"/>
    <property type="match status" value="1"/>
</dbReference>
<dbReference type="GO" id="GO:0006260">
    <property type="term" value="P:DNA replication"/>
    <property type="evidence" value="ECO:0007669"/>
    <property type="project" value="UniProtKB-KW"/>
</dbReference>
<feature type="binding site" evidence="11">
    <location>
        <position position="184"/>
    </location>
    <ligand>
        <name>Zn(2+)</name>
        <dbReference type="ChEBI" id="CHEBI:29105"/>
        <label>2</label>
    </ligand>
</feature>
<evidence type="ECO:0000313" key="15">
    <source>
        <dbReference type="EMBL" id="VYS94168.1"/>
    </source>
</evidence>
<comment type="cofactor">
    <cofactor evidence="11">
        <name>Zn(2+)</name>
        <dbReference type="ChEBI" id="CHEBI:29105"/>
    </cofactor>
    <text evidence="11">Binds 2 Zn(2+) ions per monomer.</text>
</comment>
<dbReference type="Gene3D" id="2.60.260.20">
    <property type="entry name" value="Urease metallochaperone UreE, N-terminal domain"/>
    <property type="match status" value="2"/>
</dbReference>
<comment type="domain">
    <text evidence="11">The J domain is necessary and sufficient to stimulate DnaK ATPase activity. Zinc center 1 plays an important role in the autonomous, DnaK-independent chaperone activity of DnaJ. Zinc center 2 is essential for interaction with DnaK and for DnaJ activity.</text>
</comment>
<keyword evidence="8 11" id="KW-0143">Chaperone</keyword>
<accession>A0A6N2SNM2</accession>
<comment type="similarity">
    <text evidence="9 11">Belongs to the DnaJ family.</text>
</comment>
<feature type="domain" description="J" evidence="13">
    <location>
        <begin position="4"/>
        <end position="65"/>
    </location>
</feature>
<keyword evidence="7 11" id="KW-0346">Stress response</keyword>
<dbReference type="InterPro" id="IPR001305">
    <property type="entry name" value="HSP_DnaJ_Cys-rich_dom"/>
</dbReference>